<organism evidence="1 2">
    <name type="scientific">Corchorus capsularis</name>
    <name type="common">Jute</name>
    <dbReference type="NCBI Taxonomy" id="210143"/>
    <lineage>
        <taxon>Eukaryota</taxon>
        <taxon>Viridiplantae</taxon>
        <taxon>Streptophyta</taxon>
        <taxon>Embryophyta</taxon>
        <taxon>Tracheophyta</taxon>
        <taxon>Spermatophyta</taxon>
        <taxon>Magnoliopsida</taxon>
        <taxon>eudicotyledons</taxon>
        <taxon>Gunneridae</taxon>
        <taxon>Pentapetalae</taxon>
        <taxon>rosids</taxon>
        <taxon>malvids</taxon>
        <taxon>Malvales</taxon>
        <taxon>Malvaceae</taxon>
        <taxon>Grewioideae</taxon>
        <taxon>Apeibeae</taxon>
        <taxon>Corchorus</taxon>
    </lineage>
</organism>
<dbReference type="AlphaFoldDB" id="A0A1R3HB83"/>
<evidence type="ECO:0000313" key="2">
    <source>
        <dbReference type="Proteomes" id="UP000188268"/>
    </source>
</evidence>
<gene>
    <name evidence="1" type="ORF">CCACVL1_20420</name>
</gene>
<proteinExistence type="predicted"/>
<dbReference type="Proteomes" id="UP000188268">
    <property type="component" value="Unassembled WGS sequence"/>
</dbReference>
<sequence length="77" mass="9461">MENVSTINSWPPVYCVGTYNHIPRGGYHDRPYFLYDSHKDYEKCKNKCFIRVTNLTFDRWEDEKKEWKQIYPIIWVP</sequence>
<comment type="caution">
    <text evidence="1">The sequence shown here is derived from an EMBL/GenBank/DDBJ whole genome shotgun (WGS) entry which is preliminary data.</text>
</comment>
<dbReference type="EMBL" id="AWWV01012390">
    <property type="protein sequence ID" value="OMO67609.1"/>
    <property type="molecule type" value="Genomic_DNA"/>
</dbReference>
<accession>A0A1R3HB83</accession>
<keyword evidence="2" id="KW-1185">Reference proteome</keyword>
<dbReference type="Gramene" id="OMO67609">
    <property type="protein sequence ID" value="OMO67609"/>
    <property type="gene ID" value="CCACVL1_20420"/>
</dbReference>
<name>A0A1R3HB83_COCAP</name>
<protein>
    <submittedName>
        <fullName evidence="1">Uncharacterized protein</fullName>
    </submittedName>
</protein>
<dbReference type="OrthoDB" id="1021470at2759"/>
<reference evidence="1 2" key="1">
    <citation type="submission" date="2013-09" db="EMBL/GenBank/DDBJ databases">
        <title>Corchorus capsularis genome sequencing.</title>
        <authorList>
            <person name="Alam M."/>
            <person name="Haque M.S."/>
            <person name="Islam M.S."/>
            <person name="Emdad E.M."/>
            <person name="Islam M.M."/>
            <person name="Ahmed B."/>
            <person name="Halim A."/>
            <person name="Hossen Q.M.M."/>
            <person name="Hossain M.Z."/>
            <person name="Ahmed R."/>
            <person name="Khan M.M."/>
            <person name="Islam R."/>
            <person name="Rashid M.M."/>
            <person name="Khan S.A."/>
            <person name="Rahman M.S."/>
            <person name="Alam M."/>
        </authorList>
    </citation>
    <scope>NUCLEOTIDE SEQUENCE [LARGE SCALE GENOMIC DNA]</scope>
    <source>
        <strain evidence="2">cv. CVL-1</strain>
        <tissue evidence="1">Whole seedling</tissue>
    </source>
</reference>
<evidence type="ECO:0000313" key="1">
    <source>
        <dbReference type="EMBL" id="OMO67609.1"/>
    </source>
</evidence>